<feature type="non-terminal residue" evidence="1">
    <location>
        <position position="1"/>
    </location>
</feature>
<keyword evidence="2" id="KW-1185">Reference proteome</keyword>
<accession>A0A392UES2</accession>
<dbReference type="EMBL" id="LXQA010786163">
    <property type="protein sequence ID" value="MCI70940.1"/>
    <property type="molecule type" value="Genomic_DNA"/>
</dbReference>
<keyword evidence="1" id="KW-0418">Kinase</keyword>
<organism evidence="1 2">
    <name type="scientific">Trifolium medium</name>
    <dbReference type="NCBI Taxonomy" id="97028"/>
    <lineage>
        <taxon>Eukaryota</taxon>
        <taxon>Viridiplantae</taxon>
        <taxon>Streptophyta</taxon>
        <taxon>Embryophyta</taxon>
        <taxon>Tracheophyta</taxon>
        <taxon>Spermatophyta</taxon>
        <taxon>Magnoliopsida</taxon>
        <taxon>eudicotyledons</taxon>
        <taxon>Gunneridae</taxon>
        <taxon>Pentapetalae</taxon>
        <taxon>rosids</taxon>
        <taxon>fabids</taxon>
        <taxon>Fabales</taxon>
        <taxon>Fabaceae</taxon>
        <taxon>Papilionoideae</taxon>
        <taxon>50 kb inversion clade</taxon>
        <taxon>NPAAA clade</taxon>
        <taxon>Hologalegina</taxon>
        <taxon>IRL clade</taxon>
        <taxon>Trifolieae</taxon>
        <taxon>Trifolium</taxon>
    </lineage>
</organism>
<keyword evidence="1" id="KW-0675">Receptor</keyword>
<sequence length="43" mass="5031">DRQILDEILIANEAVDEARNSTKEQMLFKVDFEKAYDSVDWAI</sequence>
<reference evidence="1 2" key="1">
    <citation type="journal article" date="2018" name="Front. Plant Sci.">
        <title>Red Clover (Trifolium pratense) and Zigzag Clover (T. medium) - A Picture of Genomic Similarities and Differences.</title>
        <authorList>
            <person name="Dluhosova J."/>
            <person name="Istvanek J."/>
            <person name="Nedelnik J."/>
            <person name="Repkova J."/>
        </authorList>
    </citation>
    <scope>NUCLEOTIDE SEQUENCE [LARGE SCALE GENOMIC DNA]</scope>
    <source>
        <strain evidence="2">cv. 10/8</strain>
        <tissue evidence="1">Leaf</tissue>
    </source>
</reference>
<dbReference type="AlphaFoldDB" id="A0A392UES2"/>
<keyword evidence="1" id="KW-0808">Transferase</keyword>
<evidence type="ECO:0000313" key="2">
    <source>
        <dbReference type="Proteomes" id="UP000265520"/>
    </source>
</evidence>
<evidence type="ECO:0000313" key="1">
    <source>
        <dbReference type="EMBL" id="MCI70940.1"/>
    </source>
</evidence>
<name>A0A392UES2_9FABA</name>
<comment type="caution">
    <text evidence="1">The sequence shown here is derived from an EMBL/GenBank/DDBJ whole genome shotgun (WGS) entry which is preliminary data.</text>
</comment>
<dbReference type="GO" id="GO:0016301">
    <property type="term" value="F:kinase activity"/>
    <property type="evidence" value="ECO:0007669"/>
    <property type="project" value="UniProtKB-KW"/>
</dbReference>
<proteinExistence type="predicted"/>
<protein>
    <submittedName>
        <fullName evidence="1">Cysteine-rich receptor-like protein kinase</fullName>
    </submittedName>
</protein>
<dbReference type="Proteomes" id="UP000265520">
    <property type="component" value="Unassembled WGS sequence"/>
</dbReference>